<feature type="compositionally biased region" description="Low complexity" evidence="1">
    <location>
        <begin position="813"/>
        <end position="822"/>
    </location>
</feature>
<evidence type="ECO:0000313" key="2">
    <source>
        <dbReference type="EMBL" id="CAJ2501556.1"/>
    </source>
</evidence>
<dbReference type="Proteomes" id="UP001295740">
    <property type="component" value="Unassembled WGS sequence"/>
</dbReference>
<keyword evidence="3" id="KW-1185">Reference proteome</keyword>
<feature type="region of interest" description="Disordered" evidence="1">
    <location>
        <begin position="690"/>
        <end position="715"/>
    </location>
</feature>
<feature type="region of interest" description="Disordered" evidence="1">
    <location>
        <begin position="765"/>
        <end position="880"/>
    </location>
</feature>
<feature type="compositionally biased region" description="Polar residues" evidence="1">
    <location>
        <begin position="783"/>
        <end position="801"/>
    </location>
</feature>
<dbReference type="EMBL" id="CAUWAG010000003">
    <property type="protein sequence ID" value="CAJ2501556.1"/>
    <property type="molecule type" value="Genomic_DNA"/>
</dbReference>
<feature type="compositionally biased region" description="Polar residues" evidence="1">
    <location>
        <begin position="121"/>
        <end position="156"/>
    </location>
</feature>
<feature type="region of interest" description="Disordered" evidence="1">
    <location>
        <begin position="174"/>
        <end position="214"/>
    </location>
</feature>
<feature type="compositionally biased region" description="Low complexity" evidence="1">
    <location>
        <begin position="174"/>
        <end position="183"/>
    </location>
</feature>
<gene>
    <name evidence="2" type="ORF">KHLLAP_LOCUS2024</name>
</gene>
<feature type="region of interest" description="Disordered" evidence="1">
    <location>
        <begin position="1"/>
        <end position="23"/>
    </location>
</feature>
<feature type="region of interest" description="Disordered" evidence="1">
    <location>
        <begin position="942"/>
        <end position="976"/>
    </location>
</feature>
<organism evidence="2 3">
    <name type="scientific">Anthostomella pinea</name>
    <dbReference type="NCBI Taxonomy" id="933095"/>
    <lineage>
        <taxon>Eukaryota</taxon>
        <taxon>Fungi</taxon>
        <taxon>Dikarya</taxon>
        <taxon>Ascomycota</taxon>
        <taxon>Pezizomycotina</taxon>
        <taxon>Sordariomycetes</taxon>
        <taxon>Xylariomycetidae</taxon>
        <taxon>Xylariales</taxon>
        <taxon>Xylariaceae</taxon>
        <taxon>Anthostomella</taxon>
    </lineage>
</organism>
<dbReference type="AlphaFoldDB" id="A0AAI8YE69"/>
<feature type="compositionally biased region" description="Basic residues" evidence="1">
    <location>
        <begin position="855"/>
        <end position="866"/>
    </location>
</feature>
<protein>
    <submittedName>
        <fullName evidence="2">Uu.00g044090.m01.CDS01</fullName>
    </submittedName>
</protein>
<feature type="compositionally biased region" description="Basic and acidic residues" evidence="1">
    <location>
        <begin position="104"/>
        <end position="116"/>
    </location>
</feature>
<feature type="compositionally biased region" description="Polar residues" evidence="1">
    <location>
        <begin position="943"/>
        <end position="959"/>
    </location>
</feature>
<comment type="caution">
    <text evidence="2">The sequence shown here is derived from an EMBL/GenBank/DDBJ whole genome shotgun (WGS) entry which is preliminary data.</text>
</comment>
<accession>A0AAI8YE69</accession>
<feature type="region of interest" description="Disordered" evidence="1">
    <location>
        <begin position="606"/>
        <end position="642"/>
    </location>
</feature>
<sequence>MSVRMEQHRLPKRSASHGTLRSSYSAQGRLVAVGPSPSRPLHKPLRSVAENSVLLPSPGALESMLKTTTETGDIGIFSIKPVPPSPQRRSTFSEIGRPNPPPRRSIDELYRQDMAKRPPSNRDTTSENLSTYGTESQKSGTSTLSPTSTDDIGQRSYSMTTCGSRYLSHYKSTTTLQSQGSGSHLQRPRSPFPYPTRLKRPGVRPASPALTENGRVDYSRMVEIDRISYRTMHGRLKPSYPSMPRRPHVLGLRANANHSTPSLPISGPPPNFRGPLPPPSIRTHSAASMASWNAPLRERLHVDSAGSRSSSLTSLANMYQRIPPVHRPGSSALSAPAPRYYDYTEDFESKTTQITTPAQPLAPVPTRAPNCQRPLILQESDDHLAAVFGEGDSAFFDIDSQEVEEPEANRVSHLVTSRSQSHANTPDQPSSRRGSGSTRSRQLAPGYENSEISRNNTQCSDIDLLPSQVRRDSIDTFNPSLDLESRDMPAYNYTAYRLTATPKTKANSPERQVQVLGGRTPTIRSEQGVILRDDAQDEAVSTEVTIENSRTQINEEAVVPHSANDNVTQLRSLSGSAQGLSKTSDQQVIVDDHRRSVFTDLASFKNDQAGSSSDESENLAASKSDDLPSPGTMDTSPAHPKMEALNDTGIKEAKCAVQEPADEASEAALRLRFRRHRRNQAVLRISTTGLPREDNEGFPHLTPSYSTTPLISPKPISPTRQLKVKNSIPQLMKALPPLPGDSDYISPQTPTAAGEEDEFAEVLAPFSFPDPDPLAQGPFKNPSAAQSASSLPRVLAQSTQKALPKSGLKLKTSNSSENPSSSGRKHRSTDVEHGSVHTPDTEVDGNSGDRDARVRARNRLKLKSSRRTGIQSPPTGSFRRYPVAKASDAVTELTSRKPQDLFTKPTEMNSMLRQVNHKSSQLPNGDTPAFRARTEEIFPYEASHQSEGQVSLASTSHTMRTSRHKGFPANNNSGVKHTRGLKMHLSNLRSLLALRPSTSHVPTTVPHRLATDVHIKTNDIKEDHVGLTNVRISSGPSTVIEVLSTTGSMRAPVGRRIRVKLSKWVKGTRRAVRKRVNMSHGA</sequence>
<evidence type="ECO:0000256" key="1">
    <source>
        <dbReference type="SAM" id="MobiDB-lite"/>
    </source>
</evidence>
<proteinExistence type="predicted"/>
<feature type="compositionally biased region" description="Polar residues" evidence="1">
    <location>
        <begin position="450"/>
        <end position="459"/>
    </location>
</feature>
<feature type="compositionally biased region" description="Low complexity" evidence="1">
    <location>
        <begin position="431"/>
        <end position="441"/>
    </location>
</feature>
<evidence type="ECO:0000313" key="3">
    <source>
        <dbReference type="Proteomes" id="UP001295740"/>
    </source>
</evidence>
<feature type="compositionally biased region" description="Polar residues" evidence="1">
    <location>
        <begin position="414"/>
        <end position="429"/>
    </location>
</feature>
<reference evidence="2" key="1">
    <citation type="submission" date="2023-10" db="EMBL/GenBank/DDBJ databases">
        <authorList>
            <person name="Hackl T."/>
        </authorList>
    </citation>
    <scope>NUCLEOTIDE SEQUENCE</scope>
</reference>
<name>A0AAI8YE69_9PEZI</name>
<feature type="region of interest" description="Disordered" evidence="1">
    <location>
        <begin position="75"/>
        <end position="156"/>
    </location>
</feature>
<feature type="region of interest" description="Disordered" evidence="1">
    <location>
        <begin position="403"/>
        <end position="459"/>
    </location>
</feature>